<evidence type="ECO:0000256" key="1">
    <source>
        <dbReference type="ARBA" id="ARBA00004496"/>
    </source>
</evidence>
<evidence type="ECO:0000256" key="8">
    <source>
        <dbReference type="SAM" id="MobiDB-lite"/>
    </source>
</evidence>
<dbReference type="PANTHER" id="PTHR46630:SF1">
    <property type="entry name" value="TETRATRICOPEPTIDE REPEAT PROTEIN 29"/>
    <property type="match status" value="1"/>
</dbReference>
<dbReference type="OMA" id="QLAWMSG"/>
<dbReference type="PROSITE" id="PS50005">
    <property type="entry name" value="TPR"/>
    <property type="match status" value="1"/>
</dbReference>
<dbReference type="EnsemblMetazoa" id="XM_790418">
    <property type="protein sequence ID" value="XP_795511"/>
    <property type="gene ID" value="LOC590830"/>
</dbReference>
<organism evidence="9 10">
    <name type="scientific">Strongylocentrotus purpuratus</name>
    <name type="common">Purple sea urchin</name>
    <dbReference type="NCBI Taxonomy" id="7668"/>
    <lineage>
        <taxon>Eukaryota</taxon>
        <taxon>Metazoa</taxon>
        <taxon>Echinodermata</taxon>
        <taxon>Eleutherozoa</taxon>
        <taxon>Echinozoa</taxon>
        <taxon>Echinoidea</taxon>
        <taxon>Euechinoidea</taxon>
        <taxon>Echinacea</taxon>
        <taxon>Camarodonta</taxon>
        <taxon>Echinidea</taxon>
        <taxon>Strongylocentrotidae</taxon>
        <taxon>Strongylocentrotus</taxon>
    </lineage>
</organism>
<feature type="region of interest" description="Disordered" evidence="8">
    <location>
        <begin position="1"/>
        <end position="70"/>
    </location>
</feature>
<dbReference type="KEGG" id="spu:590830"/>
<dbReference type="Pfam" id="PF13174">
    <property type="entry name" value="TPR_6"/>
    <property type="match status" value="1"/>
</dbReference>
<sequence>MMAAPLPAIHNTRGHSPIIDPVMQHRIPSPPNKMRPSEQYTKPKYRMQGRRDRQHSLKNGSGRNKSPQMSKIEAQKYRNTFFHNLCLEVLQQGFHRSFSEIFYLIKHQQKIVEDAGADSLLQDRSILADQHEKLRQMKHHLTESELALRQDNMSKVFEEREKLAKYFLDENDLWLADHFFQSCLETATRVVEGGDRKEAEAHCNIGLGFERRREFSTAADHFEDFYALTSSKDWMTKENQLLHSEACEHLRRLYTATAESFQSEYNTDNKEAINYLLKAYEMAKESKDGRKEGEASYRLGQAYETSGDSETALMYLQGFMDICKRFNDQPGMGKACEAIAKSYERQGKRDEAVTYLEMFVEIAEKNNEEKALSQACSCLGAIYNSLGEYEKASHYFGKAYTMARSLGDPETVEEARTQFGISSAHKALTSFVSVVENPSRKIMAQLMNWKDVRNDAFVVALASSEEDDAH</sequence>
<dbReference type="PANTHER" id="PTHR46630">
    <property type="entry name" value="TETRATRICOPEPTIDE REPEAT PROTEIN 29"/>
    <property type="match status" value="1"/>
</dbReference>
<evidence type="ECO:0000313" key="9">
    <source>
        <dbReference type="EnsemblMetazoa" id="XP_795511"/>
    </source>
</evidence>
<evidence type="ECO:0000256" key="5">
    <source>
        <dbReference type="ARBA" id="ARBA00040665"/>
    </source>
</evidence>
<dbReference type="AlphaFoldDB" id="A0A7M7RET1"/>
<evidence type="ECO:0000256" key="7">
    <source>
        <dbReference type="PROSITE-ProRule" id="PRU00339"/>
    </source>
</evidence>
<dbReference type="OrthoDB" id="626167at2759"/>
<dbReference type="SUPFAM" id="SSF48452">
    <property type="entry name" value="TPR-like"/>
    <property type="match status" value="1"/>
</dbReference>
<dbReference type="RefSeq" id="XP_795511.2">
    <property type="nucleotide sequence ID" value="XM_790418.5"/>
</dbReference>
<reference evidence="9" key="2">
    <citation type="submission" date="2021-01" db="UniProtKB">
        <authorList>
            <consortium name="EnsemblMetazoa"/>
        </authorList>
    </citation>
    <scope>IDENTIFICATION</scope>
</reference>
<dbReference type="InterPro" id="IPR051476">
    <property type="entry name" value="Bac_ResReg_Asp_Phosphatase"/>
</dbReference>
<evidence type="ECO:0000256" key="6">
    <source>
        <dbReference type="ARBA" id="ARBA00044739"/>
    </source>
</evidence>
<protein>
    <recommendedName>
        <fullName evidence="5">Tetratricopeptide repeat protein 29</fullName>
    </recommendedName>
</protein>
<keyword evidence="10" id="KW-1185">Reference proteome</keyword>
<dbReference type="Proteomes" id="UP000007110">
    <property type="component" value="Unassembled WGS sequence"/>
</dbReference>
<name>A0A7M7RET1_STRPU</name>
<keyword evidence="3" id="KW-0677">Repeat</keyword>
<evidence type="ECO:0000256" key="2">
    <source>
        <dbReference type="ARBA" id="ARBA00022490"/>
    </source>
</evidence>
<evidence type="ECO:0000313" key="10">
    <source>
        <dbReference type="Proteomes" id="UP000007110"/>
    </source>
</evidence>
<dbReference type="GO" id="GO:0005737">
    <property type="term" value="C:cytoplasm"/>
    <property type="evidence" value="ECO:0007669"/>
    <property type="project" value="UniProtKB-SubCell"/>
</dbReference>
<dbReference type="Gene3D" id="1.25.40.10">
    <property type="entry name" value="Tetratricopeptide repeat domain"/>
    <property type="match status" value="1"/>
</dbReference>
<keyword evidence="2" id="KW-0963">Cytoplasm</keyword>
<reference evidence="10" key="1">
    <citation type="submission" date="2015-02" db="EMBL/GenBank/DDBJ databases">
        <title>Genome sequencing for Strongylocentrotus purpuratus.</title>
        <authorList>
            <person name="Murali S."/>
            <person name="Liu Y."/>
            <person name="Vee V."/>
            <person name="English A."/>
            <person name="Wang M."/>
            <person name="Skinner E."/>
            <person name="Han Y."/>
            <person name="Muzny D.M."/>
            <person name="Worley K.C."/>
            <person name="Gibbs R.A."/>
        </authorList>
    </citation>
    <scope>NUCLEOTIDE SEQUENCE</scope>
</reference>
<proteinExistence type="predicted"/>
<dbReference type="GeneID" id="590830"/>
<dbReference type="InParanoid" id="A0A7M7RET1"/>
<evidence type="ECO:0000256" key="3">
    <source>
        <dbReference type="ARBA" id="ARBA00022737"/>
    </source>
</evidence>
<evidence type="ECO:0000256" key="4">
    <source>
        <dbReference type="ARBA" id="ARBA00022803"/>
    </source>
</evidence>
<dbReference type="InterPro" id="IPR011990">
    <property type="entry name" value="TPR-like_helical_dom_sf"/>
</dbReference>
<feature type="compositionally biased region" description="Polar residues" evidence="8">
    <location>
        <begin position="57"/>
        <end position="69"/>
    </location>
</feature>
<dbReference type="CTD" id="83894"/>
<keyword evidence="4 7" id="KW-0802">TPR repeat</keyword>
<comment type="subcellular location">
    <subcellularLocation>
        <location evidence="1">Cytoplasm</location>
    </subcellularLocation>
</comment>
<dbReference type="Pfam" id="PF13181">
    <property type="entry name" value="TPR_8"/>
    <property type="match status" value="1"/>
</dbReference>
<accession>A0A7M7RET1</accession>
<feature type="repeat" description="TPR" evidence="7">
    <location>
        <begin position="373"/>
        <end position="406"/>
    </location>
</feature>
<dbReference type="InterPro" id="IPR019734">
    <property type="entry name" value="TPR_rpt"/>
</dbReference>
<dbReference type="Pfam" id="PF13176">
    <property type="entry name" value="TPR_7"/>
    <property type="match status" value="1"/>
</dbReference>
<dbReference type="GO" id="GO:0005929">
    <property type="term" value="C:cilium"/>
    <property type="evidence" value="ECO:0000318"/>
    <property type="project" value="GO_Central"/>
</dbReference>
<comment type="function">
    <text evidence="6">Axonemal protein which is implicated in axonemal and/or peri-axonemal structure assembly and regulates flagellum assembly and beating and therefore sperm motility.</text>
</comment>
<dbReference type="SMART" id="SM00028">
    <property type="entry name" value="TPR"/>
    <property type="match status" value="4"/>
</dbReference>
<dbReference type="GO" id="GO:0003341">
    <property type="term" value="P:cilium movement"/>
    <property type="evidence" value="ECO:0000318"/>
    <property type="project" value="GO_Central"/>
</dbReference>